<protein>
    <recommendedName>
        <fullName evidence="2">DUF4347 domain-containing protein</fullName>
    </recommendedName>
</protein>
<dbReference type="InterPro" id="IPR025592">
    <property type="entry name" value="DUF4347"/>
</dbReference>
<dbReference type="EMBL" id="CP000931">
    <property type="protein sequence ID" value="ABZ78112.1"/>
    <property type="molecule type" value="Genomic_DNA"/>
</dbReference>
<dbReference type="eggNOG" id="ENOG5030IFK">
    <property type="taxonomic scope" value="Bacteria"/>
</dbReference>
<dbReference type="OrthoDB" id="6264942at2"/>
<reference evidence="3" key="1">
    <citation type="submission" date="2008-01" db="EMBL/GenBank/DDBJ databases">
        <title>Complete sequence of Shewanella halifaxensis HAW-EB4.</title>
        <authorList>
            <consortium name="US DOE Joint Genome Institute"/>
            <person name="Copeland A."/>
            <person name="Lucas S."/>
            <person name="Lapidus A."/>
            <person name="Glavina del Rio T."/>
            <person name="Dalin E."/>
            <person name="Tice H."/>
            <person name="Bruce D."/>
            <person name="Goodwin L."/>
            <person name="Pitluck S."/>
            <person name="Sims D."/>
            <person name="Brettin T."/>
            <person name="Detter J.C."/>
            <person name="Han C."/>
            <person name="Kuske C.R."/>
            <person name="Schmutz J."/>
            <person name="Larimer F."/>
            <person name="Land M."/>
            <person name="Hauser L."/>
            <person name="Kyrpides N."/>
            <person name="Kim E."/>
            <person name="Zhao J.-S."/>
            <person name="Richardson P."/>
        </authorList>
    </citation>
    <scope>NUCLEOTIDE SEQUENCE [LARGE SCALE GENOMIC DNA]</scope>
    <source>
        <strain evidence="3">HAW-EB4</strain>
    </source>
</reference>
<evidence type="ECO:0000256" key="1">
    <source>
        <dbReference type="SAM" id="Phobius"/>
    </source>
</evidence>
<evidence type="ECO:0000313" key="3">
    <source>
        <dbReference type="EMBL" id="ABZ78112.1"/>
    </source>
</evidence>
<dbReference type="RefSeq" id="WP_012278632.1">
    <property type="nucleotide sequence ID" value="NC_010334.1"/>
</dbReference>
<name>B0TU01_SHEHH</name>
<feature type="domain" description="DUF4347" evidence="2">
    <location>
        <begin position="85"/>
        <end position="205"/>
    </location>
</feature>
<evidence type="ECO:0000259" key="2">
    <source>
        <dbReference type="Pfam" id="PF14252"/>
    </source>
</evidence>
<dbReference type="Pfam" id="PF14252">
    <property type="entry name" value="DUF4347"/>
    <property type="match status" value="1"/>
</dbReference>
<dbReference type="KEGG" id="shl:Shal_3571"/>
<keyword evidence="1" id="KW-0812">Transmembrane</keyword>
<evidence type="ECO:0000313" key="4">
    <source>
        <dbReference type="Proteomes" id="UP000001317"/>
    </source>
</evidence>
<sequence>MNSLKQISRYTTFNDSLTGINIFKAISLSAVLAKSKMAYIRELPLYWLLLLCLLLFVNDALAGEDLLKVTKMPSALINSKPSANLVILDCSVEPIESLLSAFRGDLHLLILEEDVEPFEQINQALSAEPLYSDVTIIAKASSSAIYLAGRWIDKHYLVEHQASLGQFSSQFTHGSKMLLYTTNLTPTHAGEEFVGILANMTQMNIDVIYMKPHQQEPLWVNRSTFSF</sequence>
<dbReference type="HOGENOM" id="CLU_1271552_0_0_6"/>
<accession>B0TU01</accession>
<proteinExistence type="predicted"/>
<dbReference type="Proteomes" id="UP000001317">
    <property type="component" value="Chromosome"/>
</dbReference>
<keyword evidence="1" id="KW-0472">Membrane</keyword>
<gene>
    <name evidence="3" type="ordered locus">Shal_3571</name>
</gene>
<feature type="transmembrane region" description="Helical" evidence="1">
    <location>
        <begin position="45"/>
        <end position="62"/>
    </location>
</feature>
<keyword evidence="4" id="KW-1185">Reference proteome</keyword>
<organism evidence="3 4">
    <name type="scientific">Shewanella halifaxensis (strain HAW-EB4)</name>
    <dbReference type="NCBI Taxonomy" id="458817"/>
    <lineage>
        <taxon>Bacteria</taxon>
        <taxon>Pseudomonadati</taxon>
        <taxon>Pseudomonadota</taxon>
        <taxon>Gammaproteobacteria</taxon>
        <taxon>Alteromonadales</taxon>
        <taxon>Shewanellaceae</taxon>
        <taxon>Shewanella</taxon>
    </lineage>
</organism>
<keyword evidence="1" id="KW-1133">Transmembrane helix</keyword>
<dbReference type="STRING" id="458817.Shal_3571"/>
<dbReference type="AlphaFoldDB" id="B0TU01"/>